<keyword evidence="8" id="KW-0391">Immunity</keyword>
<dbReference type="PANTHER" id="PTHR19339">
    <property type="entry name" value="T CELL RECEPTOR ALPHA VARIABLE 39"/>
    <property type="match status" value="1"/>
</dbReference>
<comment type="subunit">
    <text evidence="7">Alpha-beta TR is a heterodimer composed of an alpha and beta chain; disulfide-linked. The alpha-beta TR is associated with the transmembrane signaling CD3 coreceptor proteins to form the TR-CD3 (TcR or TCR). The assembly of alpha-beta TR heterodimers with CD3 occurs in the endoplasmic reticulum where a single alpha-beta TR heterodimer associates with one CD3D-CD3E heterodimer, one CD3G-CD3E heterodimer and one CD247 homodimer forming a stable octameric structure. CD3D-CD3E and CD3G-CD3E heterodimers preferentially associate with TR alpha and TR beta chains, respectively. The association of the CD247 homodimer is the last step of TcR assembly in the endoplasmic reticulum and is required for transport to the cell surface.</text>
</comment>
<dbReference type="Proteomes" id="UP000007646">
    <property type="component" value="Unassembled WGS sequence"/>
</dbReference>
<comment type="subcellular location">
    <subcellularLocation>
        <location evidence="1">Cell membrane</location>
    </subcellularLocation>
</comment>
<dbReference type="InterPro" id="IPR013783">
    <property type="entry name" value="Ig-like_fold"/>
</dbReference>
<dbReference type="InterPro" id="IPR007110">
    <property type="entry name" value="Ig-like_dom"/>
</dbReference>
<dbReference type="eggNOG" id="ENOG502SVXB">
    <property type="taxonomic scope" value="Eukaryota"/>
</dbReference>
<protein>
    <recommendedName>
        <fullName evidence="10">Ig-like domain-containing protein</fullName>
    </recommendedName>
</protein>
<dbReference type="InParanoid" id="G3U2P3"/>
<evidence type="ECO:0000256" key="3">
    <source>
        <dbReference type="ARBA" id="ARBA00022729"/>
    </source>
</evidence>
<dbReference type="InterPro" id="IPR013106">
    <property type="entry name" value="Ig_V-set"/>
</dbReference>
<evidence type="ECO:0000256" key="5">
    <source>
        <dbReference type="ARBA" id="ARBA00023157"/>
    </source>
</evidence>
<dbReference type="Gene3D" id="2.60.40.10">
    <property type="entry name" value="Immunoglobulins"/>
    <property type="match status" value="1"/>
</dbReference>
<dbReference type="InterPro" id="IPR036179">
    <property type="entry name" value="Ig-like_dom_sf"/>
</dbReference>
<keyword evidence="6" id="KW-0325">Glycoprotein</keyword>
<dbReference type="AlphaFoldDB" id="G3U2P3"/>
<reference evidence="11 12" key="1">
    <citation type="submission" date="2009-06" db="EMBL/GenBank/DDBJ databases">
        <title>The Genome Sequence of Loxodonta africana (African elephant).</title>
        <authorList>
            <person name="Di Palma F."/>
            <person name="Heiman D."/>
            <person name="Young S."/>
            <person name="Johnson J."/>
            <person name="Lander E.S."/>
            <person name="Lindblad-Toh K."/>
        </authorList>
    </citation>
    <scope>NUCLEOTIDE SEQUENCE [LARGE SCALE GENOMIC DNA]</scope>
    <source>
        <strain evidence="11 12">Isolate ISIS603380</strain>
    </source>
</reference>
<reference evidence="11" key="3">
    <citation type="submission" date="2025-09" db="UniProtKB">
        <authorList>
            <consortium name="Ensembl"/>
        </authorList>
    </citation>
    <scope>IDENTIFICATION</scope>
    <source>
        <strain evidence="11">Isolate ISIS603380</strain>
    </source>
</reference>
<feature type="domain" description="Ig-like" evidence="10">
    <location>
        <begin position="21"/>
        <end position="111"/>
    </location>
</feature>
<dbReference type="GeneTree" id="ENSGT00940000163398"/>
<keyword evidence="4" id="KW-0472">Membrane</keyword>
<name>G3U2P3_LOXAF</name>
<dbReference type="HOGENOM" id="CLU_077975_8_3_1"/>
<keyword evidence="8" id="KW-1279">T cell receptor</keyword>
<dbReference type="OMA" id="STWEEKW"/>
<dbReference type="STRING" id="9785.ENSLAFP00000022101"/>
<evidence type="ECO:0000256" key="4">
    <source>
        <dbReference type="ARBA" id="ARBA00023136"/>
    </source>
</evidence>
<evidence type="ECO:0000256" key="1">
    <source>
        <dbReference type="ARBA" id="ARBA00004236"/>
    </source>
</evidence>
<evidence type="ECO:0000313" key="11">
    <source>
        <dbReference type="Ensembl" id="ENSLAFP00000022101.1"/>
    </source>
</evidence>
<keyword evidence="12" id="KW-1185">Reference proteome</keyword>
<keyword evidence="2" id="KW-1003">Cell membrane</keyword>
<keyword evidence="8" id="KW-1064">Adaptive immunity</keyword>
<evidence type="ECO:0000256" key="8">
    <source>
        <dbReference type="ARBA" id="ARBA00043266"/>
    </source>
</evidence>
<reference evidence="11" key="2">
    <citation type="submission" date="2025-08" db="UniProtKB">
        <authorList>
            <consortium name="Ensembl"/>
        </authorList>
    </citation>
    <scope>IDENTIFICATION</scope>
    <source>
        <strain evidence="11">Isolate ISIS603380</strain>
    </source>
</reference>
<evidence type="ECO:0000313" key="12">
    <source>
        <dbReference type="Proteomes" id="UP000007646"/>
    </source>
</evidence>
<dbReference type="PROSITE" id="PS50835">
    <property type="entry name" value="IG_LIKE"/>
    <property type="match status" value="1"/>
</dbReference>
<dbReference type="GO" id="GO:0042101">
    <property type="term" value="C:T cell receptor complex"/>
    <property type="evidence" value="ECO:0007669"/>
    <property type="project" value="UniProtKB-KW"/>
</dbReference>
<dbReference type="PANTHER" id="PTHR19339:SF10">
    <property type="entry name" value="IG-LIKE DOMAIN-CONTAINING PROTEIN-RELATED"/>
    <property type="match status" value="1"/>
</dbReference>
<proteinExistence type="predicted"/>
<feature type="chain" id="PRO_5003456202" description="Ig-like domain-containing protein" evidence="9">
    <location>
        <begin position="22"/>
        <end position="111"/>
    </location>
</feature>
<dbReference type="FunCoup" id="G3U2P3">
    <property type="interactions" value="143"/>
</dbReference>
<evidence type="ECO:0000256" key="2">
    <source>
        <dbReference type="ARBA" id="ARBA00022475"/>
    </source>
</evidence>
<feature type="signal peptide" evidence="9">
    <location>
        <begin position="1"/>
        <end position="21"/>
    </location>
</feature>
<keyword evidence="5" id="KW-1015">Disulfide bond</keyword>
<evidence type="ECO:0000256" key="6">
    <source>
        <dbReference type="ARBA" id="ARBA00023180"/>
    </source>
</evidence>
<dbReference type="InterPro" id="IPR051896">
    <property type="entry name" value="TCR_alpha_variable"/>
</dbReference>
<organism evidence="11 12">
    <name type="scientific">Loxodonta africana</name>
    <name type="common">African elephant</name>
    <dbReference type="NCBI Taxonomy" id="9785"/>
    <lineage>
        <taxon>Eukaryota</taxon>
        <taxon>Metazoa</taxon>
        <taxon>Chordata</taxon>
        <taxon>Craniata</taxon>
        <taxon>Vertebrata</taxon>
        <taxon>Euteleostomi</taxon>
        <taxon>Mammalia</taxon>
        <taxon>Eutheria</taxon>
        <taxon>Afrotheria</taxon>
        <taxon>Proboscidea</taxon>
        <taxon>Elephantidae</taxon>
        <taxon>Loxodonta</taxon>
    </lineage>
</organism>
<dbReference type="CDD" id="cd04983">
    <property type="entry name" value="IgV_TCR_alpha"/>
    <property type="match status" value="1"/>
</dbReference>
<sequence>MEKLLGMSLVILWLQLARVNSQVEQNPESLHIQEGENVTMTCSYKTAIDNLQWYRQDSGRGLVLQILIRSNEKEKPNGRLRATLDTSTKSSFLFITASQAADTATYFCALD</sequence>
<evidence type="ECO:0000259" key="10">
    <source>
        <dbReference type="PROSITE" id="PS50835"/>
    </source>
</evidence>
<dbReference type="SMART" id="SM00406">
    <property type="entry name" value="IGv"/>
    <property type="match status" value="1"/>
</dbReference>
<dbReference type="SUPFAM" id="SSF48726">
    <property type="entry name" value="Immunoglobulin"/>
    <property type="match status" value="1"/>
</dbReference>
<dbReference type="Ensembl" id="ENSLAFT00000029543.1">
    <property type="protein sequence ID" value="ENSLAFP00000022101.1"/>
    <property type="gene ID" value="ENSLAFG00000028583.1"/>
</dbReference>
<accession>G3U2P3</accession>
<evidence type="ECO:0000256" key="7">
    <source>
        <dbReference type="ARBA" id="ARBA00038651"/>
    </source>
</evidence>
<dbReference type="Pfam" id="PF07686">
    <property type="entry name" value="V-set"/>
    <property type="match status" value="1"/>
</dbReference>
<evidence type="ECO:0000256" key="9">
    <source>
        <dbReference type="SAM" id="SignalP"/>
    </source>
</evidence>
<keyword evidence="3 9" id="KW-0732">Signal</keyword>